<proteinExistence type="predicted"/>
<sequence>MVFYAFQQQYSYWPPSNQTRRAKHQEIPDEELWISRKIWVFATTDNFEGALRCSKTAEYKSAVETVEDQPKKRNSKRPNKFGDSSEDEGPSWTMEPPKKRKHQEGPFPRAKATVDTPKQKTDTAKLPTPRRPKQAKMTAQTNYKFRDSSPNPSPPTLATNGTDDEIPESPHSVTVAQNLVNGEGSSWPVATWESRKLQDTLQVLLQKVETLEANQREILLMLRRSQGRQREEEPALELGVAKSQAELQDLEERLKVTEFRKRVKQS</sequence>
<reference evidence="2" key="1">
    <citation type="submission" date="2021-01" db="EMBL/GenBank/DDBJ databases">
        <authorList>
            <person name="Zahm M."/>
            <person name="Roques C."/>
            <person name="Cabau C."/>
            <person name="Klopp C."/>
            <person name="Donnadieu C."/>
            <person name="Jouanno E."/>
            <person name="Lampietro C."/>
            <person name="Louis A."/>
            <person name="Herpin A."/>
            <person name="Echchiki A."/>
            <person name="Berthelot C."/>
            <person name="Parey E."/>
            <person name="Roest-Crollius H."/>
            <person name="Braasch I."/>
            <person name="Postlethwait J."/>
            <person name="Bobe J."/>
            <person name="Montfort J."/>
            <person name="Bouchez O."/>
            <person name="Begum T."/>
            <person name="Mejri S."/>
            <person name="Adams A."/>
            <person name="Chen W.-J."/>
            <person name="Guiguen Y."/>
        </authorList>
    </citation>
    <scope>NUCLEOTIDE SEQUENCE</scope>
    <source>
        <strain evidence="2">YG-15Mar2019-1</strain>
        <tissue evidence="2">Brain</tissue>
    </source>
</reference>
<organism evidence="2 3">
    <name type="scientific">Megalops atlanticus</name>
    <name type="common">Tarpon</name>
    <name type="synonym">Clupea gigantea</name>
    <dbReference type="NCBI Taxonomy" id="7932"/>
    <lineage>
        <taxon>Eukaryota</taxon>
        <taxon>Metazoa</taxon>
        <taxon>Chordata</taxon>
        <taxon>Craniata</taxon>
        <taxon>Vertebrata</taxon>
        <taxon>Euteleostomi</taxon>
        <taxon>Actinopterygii</taxon>
        <taxon>Neopterygii</taxon>
        <taxon>Teleostei</taxon>
        <taxon>Elopiformes</taxon>
        <taxon>Megalopidae</taxon>
        <taxon>Megalops</taxon>
    </lineage>
</organism>
<dbReference type="EMBL" id="JAFDVH010000001">
    <property type="protein sequence ID" value="KAG7492953.1"/>
    <property type="molecule type" value="Genomic_DNA"/>
</dbReference>
<name>A0A9D3TLZ3_MEGAT</name>
<accession>A0A9D3TLZ3</accession>
<evidence type="ECO:0000313" key="2">
    <source>
        <dbReference type="EMBL" id="KAG7492953.1"/>
    </source>
</evidence>
<dbReference type="Proteomes" id="UP001046870">
    <property type="component" value="Chromosome 1"/>
</dbReference>
<gene>
    <name evidence="2" type="ORF">MATL_G00021050</name>
</gene>
<evidence type="ECO:0000256" key="1">
    <source>
        <dbReference type="SAM" id="MobiDB-lite"/>
    </source>
</evidence>
<comment type="caution">
    <text evidence="2">The sequence shown here is derived from an EMBL/GenBank/DDBJ whole genome shotgun (WGS) entry which is preliminary data.</text>
</comment>
<dbReference type="OrthoDB" id="8887905at2759"/>
<feature type="region of interest" description="Disordered" evidence="1">
    <location>
        <begin position="62"/>
        <end position="171"/>
    </location>
</feature>
<protein>
    <submittedName>
        <fullName evidence="2">Uncharacterized protein</fullName>
    </submittedName>
</protein>
<keyword evidence="3" id="KW-1185">Reference proteome</keyword>
<evidence type="ECO:0000313" key="3">
    <source>
        <dbReference type="Proteomes" id="UP001046870"/>
    </source>
</evidence>
<dbReference type="AlphaFoldDB" id="A0A9D3TLZ3"/>